<feature type="region of interest" description="Disordered" evidence="1">
    <location>
        <begin position="132"/>
        <end position="169"/>
    </location>
</feature>
<dbReference type="Proteomes" id="UP000828390">
    <property type="component" value="Unassembled WGS sequence"/>
</dbReference>
<name>A0A9D4RIQ2_DREPO</name>
<proteinExistence type="predicted"/>
<evidence type="ECO:0000313" key="2">
    <source>
        <dbReference type="EMBL" id="KAH3870091.1"/>
    </source>
</evidence>
<keyword evidence="3" id="KW-1185">Reference proteome</keyword>
<organism evidence="2 3">
    <name type="scientific">Dreissena polymorpha</name>
    <name type="common">Zebra mussel</name>
    <name type="synonym">Mytilus polymorpha</name>
    <dbReference type="NCBI Taxonomy" id="45954"/>
    <lineage>
        <taxon>Eukaryota</taxon>
        <taxon>Metazoa</taxon>
        <taxon>Spiralia</taxon>
        <taxon>Lophotrochozoa</taxon>
        <taxon>Mollusca</taxon>
        <taxon>Bivalvia</taxon>
        <taxon>Autobranchia</taxon>
        <taxon>Heteroconchia</taxon>
        <taxon>Euheterodonta</taxon>
        <taxon>Imparidentia</taxon>
        <taxon>Neoheterodontei</taxon>
        <taxon>Myida</taxon>
        <taxon>Dreissenoidea</taxon>
        <taxon>Dreissenidae</taxon>
        <taxon>Dreissena</taxon>
    </lineage>
</organism>
<protein>
    <submittedName>
        <fullName evidence="2">Uncharacterized protein</fullName>
    </submittedName>
</protein>
<dbReference type="EMBL" id="JAIWYP010000002">
    <property type="protein sequence ID" value="KAH3870091.1"/>
    <property type="molecule type" value="Genomic_DNA"/>
</dbReference>
<reference evidence="2" key="2">
    <citation type="submission" date="2020-11" db="EMBL/GenBank/DDBJ databases">
        <authorList>
            <person name="McCartney M.A."/>
            <person name="Auch B."/>
            <person name="Kono T."/>
            <person name="Mallez S."/>
            <person name="Becker A."/>
            <person name="Gohl D.M."/>
            <person name="Silverstein K.A.T."/>
            <person name="Koren S."/>
            <person name="Bechman K.B."/>
            <person name="Herman A."/>
            <person name="Abrahante J.E."/>
            <person name="Garbe J."/>
        </authorList>
    </citation>
    <scope>NUCLEOTIDE SEQUENCE</scope>
    <source>
        <strain evidence="2">Duluth1</strain>
        <tissue evidence="2">Whole animal</tissue>
    </source>
</reference>
<sequence length="729" mass="80854">MVAKQKKTRGPYKKRQTPVVQAKGFAPTRGRPMKVEVDLFMECEEESLSIAQIKAFKEAEAEHEKANNLIKLARGTGNTLVPSNSPNTFNIVPLKPLPLNPPGQVIASSYTHVSEAVTSGNQGIQILTSNQGPQNAVSVPVSPVEQPSRGLPPPRPAQFLNKQQPPANRALAPAPISPSPDIILVGETPPLVTNTSLGSPVSLATSMLNVTQFLTSHSILAKQGFKLVTVPSNQPIRNQWAIRPVLMSSQSQTMHSGTAMPVSIVTQPGARMPYTVPGTSMSHVRNQKSVDDKELTHHALVSDKNADNKSNTSFCDMCIRRINILQDEALENKQEMNSTTERLLKASDCDVSSGYQNAVRHAIECVEKGTYFQDTKDVAKRLLDSSENCEGIDEDSETILEVSDNAYEEGLEFVTDNGAEPVKCYDYFVAKQNINVYVVELKLPNPQPAYPDQVLKNAFVAVSNENKENMVEISQVAEILIEKSPETGSLLEETAIAESDANKEKVFKVTQAGTCSECSIEGNDEILACATNDISYEQVQSIQFLEKNIKDNLSIENPAVEGRGCCLLVKACVKKQQESSATLKMRETGMHDSGGMTHNLNSVPDMTGIKINQASMDYFRPRVLRFPDELKIKIVHLFKMCGHHWLKKLRISEKSKRRWAKLYEGQKLPSYDFTDADNILLAHHLVDNSEFEDKEESDDLSVDKIEIKHERIDEEFDRIEKGEKLIEKL</sequence>
<gene>
    <name evidence="2" type="ORF">DPMN_033271</name>
</gene>
<accession>A0A9D4RIQ2</accession>
<evidence type="ECO:0000256" key="1">
    <source>
        <dbReference type="SAM" id="MobiDB-lite"/>
    </source>
</evidence>
<comment type="caution">
    <text evidence="2">The sequence shown here is derived from an EMBL/GenBank/DDBJ whole genome shotgun (WGS) entry which is preliminary data.</text>
</comment>
<feature type="compositionally biased region" description="Basic residues" evidence="1">
    <location>
        <begin position="1"/>
        <end position="16"/>
    </location>
</feature>
<reference evidence="2" key="1">
    <citation type="journal article" date="2019" name="bioRxiv">
        <title>The Genome of the Zebra Mussel, Dreissena polymorpha: A Resource for Invasive Species Research.</title>
        <authorList>
            <person name="McCartney M.A."/>
            <person name="Auch B."/>
            <person name="Kono T."/>
            <person name="Mallez S."/>
            <person name="Zhang Y."/>
            <person name="Obille A."/>
            <person name="Becker A."/>
            <person name="Abrahante J.E."/>
            <person name="Garbe J."/>
            <person name="Badalamenti J.P."/>
            <person name="Herman A."/>
            <person name="Mangelson H."/>
            <person name="Liachko I."/>
            <person name="Sullivan S."/>
            <person name="Sone E.D."/>
            <person name="Koren S."/>
            <person name="Silverstein K.A.T."/>
            <person name="Beckman K.B."/>
            <person name="Gohl D.M."/>
        </authorList>
    </citation>
    <scope>NUCLEOTIDE SEQUENCE</scope>
    <source>
        <strain evidence="2">Duluth1</strain>
        <tissue evidence="2">Whole animal</tissue>
    </source>
</reference>
<feature type="region of interest" description="Disordered" evidence="1">
    <location>
        <begin position="1"/>
        <end position="21"/>
    </location>
</feature>
<feature type="non-terminal residue" evidence="2">
    <location>
        <position position="729"/>
    </location>
</feature>
<evidence type="ECO:0000313" key="3">
    <source>
        <dbReference type="Proteomes" id="UP000828390"/>
    </source>
</evidence>
<dbReference type="AlphaFoldDB" id="A0A9D4RIQ2"/>